<sequence>MTPLATWPPVPRFSLRRALLVLLLLPSLTFQRSMLGPRELPHLSAAAISTLISSPDPLKQLDPKSPSSHLSRILIPRVPDTENNTLVRNYIVSTLVALNWHVEQDAFNDTTPFGQKQFTNIIATKDPKASRRVILAAHFDSKYFPEPNEFLGATDSAAPCAMMLDLAETLNPLLDDRAHRLDAGMEEDEDVSDTTLQLVFFDGEEAFVSWTDTDSIYGASRHLAEKWATTYALPNSKRRLMGPQETEISGIEHLILLDLLGAQNPLIRSYKLDTAWLFDALISAETRLGESGAFVYEEEQDMASGKWVSFFYKRTTTDINYGGIGDDHVPFLEKGVDVLHLIASPFPSVWHTIRDDASALHMPTMRRWNILLRVFMSEYLNLRPDEMKARQESSTVLERSDTDLVSVLACKCHP</sequence>
<gene>
    <name evidence="5" type="ORF">GGX14DRAFT_358333</name>
</gene>
<dbReference type="Gene3D" id="3.40.630.10">
    <property type="entry name" value="Zn peptidases"/>
    <property type="match status" value="1"/>
</dbReference>
<keyword evidence="3" id="KW-0479">Metal-binding</keyword>
<evidence type="ECO:0000313" key="5">
    <source>
        <dbReference type="EMBL" id="KAJ7217185.1"/>
    </source>
</evidence>
<comment type="similarity">
    <text evidence="3">Belongs to the peptidase M28 family.</text>
</comment>
<dbReference type="AlphaFoldDB" id="A0AAD6VM46"/>
<feature type="domain" description="Peptidase M28" evidence="4">
    <location>
        <begin position="120"/>
        <end position="374"/>
    </location>
</feature>
<dbReference type="GO" id="GO:0016603">
    <property type="term" value="F:glutaminyl-peptide cyclotransferase activity"/>
    <property type="evidence" value="ECO:0007669"/>
    <property type="project" value="InterPro"/>
</dbReference>
<dbReference type="EMBL" id="JARJCW010000014">
    <property type="protein sequence ID" value="KAJ7217185.1"/>
    <property type="molecule type" value="Genomic_DNA"/>
</dbReference>
<comment type="caution">
    <text evidence="5">The sequence shown here is derived from an EMBL/GenBank/DDBJ whole genome shotgun (WGS) entry which is preliminary data.</text>
</comment>
<keyword evidence="3" id="KW-0378">Hydrolase</keyword>
<dbReference type="GO" id="GO:0008233">
    <property type="term" value="F:peptidase activity"/>
    <property type="evidence" value="ECO:0007669"/>
    <property type="project" value="UniProtKB-KW"/>
</dbReference>
<name>A0AAD6VM46_9AGAR</name>
<dbReference type="SUPFAM" id="SSF53187">
    <property type="entry name" value="Zn-dependent exopeptidases"/>
    <property type="match status" value="1"/>
</dbReference>
<dbReference type="EC" id="3.4.-.-" evidence="3"/>
<proteinExistence type="inferred from homology"/>
<evidence type="ECO:0000313" key="6">
    <source>
        <dbReference type="Proteomes" id="UP001219525"/>
    </source>
</evidence>
<keyword evidence="1" id="KW-0808">Transferase</keyword>
<keyword evidence="6" id="KW-1185">Reference proteome</keyword>
<dbReference type="PANTHER" id="PTHR12283">
    <property type="entry name" value="GLUTAMINYL-PEPTIDE CYCLOTRANSFERASE"/>
    <property type="match status" value="1"/>
</dbReference>
<evidence type="ECO:0000256" key="2">
    <source>
        <dbReference type="ARBA" id="ARBA00023315"/>
    </source>
</evidence>
<dbReference type="Proteomes" id="UP001219525">
    <property type="component" value="Unassembled WGS sequence"/>
</dbReference>
<protein>
    <recommendedName>
        <fullName evidence="3">Peptide hydrolase</fullName>
        <ecNumber evidence="3">3.4.-.-</ecNumber>
    </recommendedName>
</protein>
<reference evidence="5" key="1">
    <citation type="submission" date="2023-03" db="EMBL/GenBank/DDBJ databases">
        <title>Massive genome expansion in bonnet fungi (Mycena s.s.) driven by repeated elements and novel gene families across ecological guilds.</title>
        <authorList>
            <consortium name="Lawrence Berkeley National Laboratory"/>
            <person name="Harder C.B."/>
            <person name="Miyauchi S."/>
            <person name="Viragh M."/>
            <person name="Kuo A."/>
            <person name="Thoen E."/>
            <person name="Andreopoulos B."/>
            <person name="Lu D."/>
            <person name="Skrede I."/>
            <person name="Drula E."/>
            <person name="Henrissat B."/>
            <person name="Morin E."/>
            <person name="Kohler A."/>
            <person name="Barry K."/>
            <person name="LaButti K."/>
            <person name="Morin E."/>
            <person name="Salamov A."/>
            <person name="Lipzen A."/>
            <person name="Mereny Z."/>
            <person name="Hegedus B."/>
            <person name="Baldrian P."/>
            <person name="Stursova M."/>
            <person name="Weitz H."/>
            <person name="Taylor A."/>
            <person name="Grigoriev I.V."/>
            <person name="Nagy L.G."/>
            <person name="Martin F."/>
            <person name="Kauserud H."/>
        </authorList>
    </citation>
    <scope>NUCLEOTIDE SEQUENCE</scope>
    <source>
        <strain evidence="5">9144</strain>
    </source>
</reference>
<dbReference type="GO" id="GO:0008270">
    <property type="term" value="F:zinc ion binding"/>
    <property type="evidence" value="ECO:0007669"/>
    <property type="project" value="TreeGrafter"/>
</dbReference>
<keyword evidence="3" id="KW-0862">Zinc</keyword>
<feature type="signal peptide" evidence="3">
    <location>
        <begin position="1"/>
        <end position="31"/>
    </location>
</feature>
<feature type="chain" id="PRO_5041767807" description="Peptide hydrolase" evidence="3">
    <location>
        <begin position="32"/>
        <end position="414"/>
    </location>
</feature>
<accession>A0AAD6VM46</accession>
<keyword evidence="3" id="KW-0732">Signal</keyword>
<dbReference type="GO" id="GO:0006508">
    <property type="term" value="P:proteolysis"/>
    <property type="evidence" value="ECO:0007669"/>
    <property type="project" value="UniProtKB-KW"/>
</dbReference>
<keyword evidence="2" id="KW-0012">Acyltransferase</keyword>
<evidence type="ECO:0000256" key="3">
    <source>
        <dbReference type="RuleBase" id="RU361240"/>
    </source>
</evidence>
<keyword evidence="3" id="KW-0645">Protease</keyword>
<dbReference type="InterPro" id="IPR007484">
    <property type="entry name" value="Peptidase_M28"/>
</dbReference>
<evidence type="ECO:0000259" key="4">
    <source>
        <dbReference type="Pfam" id="PF04389"/>
    </source>
</evidence>
<dbReference type="PANTHER" id="PTHR12283:SF6">
    <property type="entry name" value="GLUTAMINYL-PEPTIDE CYCLOTRANSFERASE-RELATED"/>
    <property type="match status" value="1"/>
</dbReference>
<dbReference type="Pfam" id="PF04389">
    <property type="entry name" value="Peptidase_M28"/>
    <property type="match status" value="1"/>
</dbReference>
<organism evidence="5 6">
    <name type="scientific">Mycena pura</name>
    <dbReference type="NCBI Taxonomy" id="153505"/>
    <lineage>
        <taxon>Eukaryota</taxon>
        <taxon>Fungi</taxon>
        <taxon>Dikarya</taxon>
        <taxon>Basidiomycota</taxon>
        <taxon>Agaricomycotina</taxon>
        <taxon>Agaricomycetes</taxon>
        <taxon>Agaricomycetidae</taxon>
        <taxon>Agaricales</taxon>
        <taxon>Marasmiineae</taxon>
        <taxon>Mycenaceae</taxon>
        <taxon>Mycena</taxon>
    </lineage>
</organism>
<dbReference type="InterPro" id="IPR037457">
    <property type="entry name" value="M28_QC"/>
</dbReference>
<dbReference type="InterPro" id="IPR040234">
    <property type="entry name" value="QC/QCL"/>
</dbReference>
<dbReference type="CDD" id="cd03880">
    <property type="entry name" value="M28_QC_like"/>
    <property type="match status" value="1"/>
</dbReference>
<evidence type="ECO:0000256" key="1">
    <source>
        <dbReference type="ARBA" id="ARBA00022679"/>
    </source>
</evidence>